<dbReference type="Proteomes" id="UP000807159">
    <property type="component" value="Chromosome 5"/>
</dbReference>
<sequence length="101" mass="10899">MVKSQLLVTLNCCLPISCHYEVPGTQVTGRTSVDPPTRGSAVLCASFFPSIFLTSAWIQLHKDVIALTVCSWDSPSKVGESPDQSKAKLALVNPMAFLSLF</sequence>
<dbReference type="AlphaFoldDB" id="A0A8T2YX07"/>
<evidence type="ECO:0000313" key="2">
    <source>
        <dbReference type="Proteomes" id="UP000807159"/>
    </source>
</evidence>
<dbReference type="EMBL" id="JACEGQ020000005">
    <property type="protein sequence ID" value="KAH8509667.1"/>
    <property type="molecule type" value="Genomic_DNA"/>
</dbReference>
<gene>
    <name evidence="1" type="ORF">H0E87_011439</name>
</gene>
<reference evidence="1" key="1">
    <citation type="journal article" date="2021" name="J. Hered.">
        <title>Genome Assembly of Salicaceae Populus deltoides (Eastern Cottonwood) I-69 Based on Nanopore Sequencing and Hi-C Technologies.</title>
        <authorList>
            <person name="Bai S."/>
            <person name="Wu H."/>
            <person name="Zhang J."/>
            <person name="Pan Z."/>
            <person name="Zhao W."/>
            <person name="Li Z."/>
            <person name="Tong C."/>
        </authorList>
    </citation>
    <scope>NUCLEOTIDE SEQUENCE</scope>
    <source>
        <tissue evidence="1">Leaf</tissue>
    </source>
</reference>
<name>A0A8T2YX07_POPDE</name>
<protein>
    <submittedName>
        <fullName evidence="1">Uncharacterized protein</fullName>
    </submittedName>
</protein>
<organism evidence="1 2">
    <name type="scientific">Populus deltoides</name>
    <name type="common">Eastern poplar</name>
    <name type="synonym">Eastern cottonwood</name>
    <dbReference type="NCBI Taxonomy" id="3696"/>
    <lineage>
        <taxon>Eukaryota</taxon>
        <taxon>Viridiplantae</taxon>
        <taxon>Streptophyta</taxon>
        <taxon>Embryophyta</taxon>
        <taxon>Tracheophyta</taxon>
        <taxon>Spermatophyta</taxon>
        <taxon>Magnoliopsida</taxon>
        <taxon>eudicotyledons</taxon>
        <taxon>Gunneridae</taxon>
        <taxon>Pentapetalae</taxon>
        <taxon>rosids</taxon>
        <taxon>fabids</taxon>
        <taxon>Malpighiales</taxon>
        <taxon>Salicaceae</taxon>
        <taxon>Saliceae</taxon>
        <taxon>Populus</taxon>
    </lineage>
</organism>
<proteinExistence type="predicted"/>
<accession>A0A8T2YX07</accession>
<comment type="caution">
    <text evidence="1">The sequence shown here is derived from an EMBL/GenBank/DDBJ whole genome shotgun (WGS) entry which is preliminary data.</text>
</comment>
<keyword evidence="2" id="KW-1185">Reference proteome</keyword>
<evidence type="ECO:0000313" key="1">
    <source>
        <dbReference type="EMBL" id="KAH8509667.1"/>
    </source>
</evidence>